<dbReference type="AlphaFoldDB" id="D6WC67"/>
<gene>
    <name evidence="1" type="primary">GLEAN_00211</name>
    <name evidence="1" type="ORF">TcasGA2_TC000211</name>
</gene>
<organism evidence="1 2">
    <name type="scientific">Tribolium castaneum</name>
    <name type="common">Red flour beetle</name>
    <dbReference type="NCBI Taxonomy" id="7070"/>
    <lineage>
        <taxon>Eukaryota</taxon>
        <taxon>Metazoa</taxon>
        <taxon>Ecdysozoa</taxon>
        <taxon>Arthropoda</taxon>
        <taxon>Hexapoda</taxon>
        <taxon>Insecta</taxon>
        <taxon>Pterygota</taxon>
        <taxon>Neoptera</taxon>
        <taxon>Endopterygota</taxon>
        <taxon>Coleoptera</taxon>
        <taxon>Polyphaga</taxon>
        <taxon>Cucujiformia</taxon>
        <taxon>Tenebrionidae</taxon>
        <taxon>Tenebrionidae incertae sedis</taxon>
        <taxon>Tribolium</taxon>
    </lineage>
</organism>
<reference evidence="1 2" key="2">
    <citation type="journal article" date="2010" name="Nucleic Acids Res.">
        <title>BeetleBase in 2010: revisions to provide comprehensive genomic information for Tribolium castaneum.</title>
        <authorList>
            <person name="Kim H.S."/>
            <person name="Murphy T."/>
            <person name="Xia J."/>
            <person name="Caragea D."/>
            <person name="Park Y."/>
            <person name="Beeman R.W."/>
            <person name="Lorenzen M.D."/>
            <person name="Butcher S."/>
            <person name="Manak J.R."/>
            <person name="Brown S.J."/>
        </authorList>
    </citation>
    <scope>GENOME REANNOTATION</scope>
    <source>
        <strain evidence="1 2">Georgia GA2</strain>
    </source>
</reference>
<dbReference type="Proteomes" id="UP000007266">
    <property type="component" value="Linkage group 2"/>
</dbReference>
<keyword evidence="2" id="KW-1185">Reference proteome</keyword>
<name>D6WC67_TRICA</name>
<reference evidence="1 2" key="1">
    <citation type="journal article" date="2008" name="Nature">
        <title>The genome of the model beetle and pest Tribolium castaneum.</title>
        <authorList>
            <consortium name="Tribolium Genome Sequencing Consortium"/>
            <person name="Richards S."/>
            <person name="Gibbs R.A."/>
            <person name="Weinstock G.M."/>
            <person name="Brown S.J."/>
            <person name="Denell R."/>
            <person name="Beeman R.W."/>
            <person name="Gibbs R."/>
            <person name="Beeman R.W."/>
            <person name="Brown S.J."/>
            <person name="Bucher G."/>
            <person name="Friedrich M."/>
            <person name="Grimmelikhuijzen C.J."/>
            <person name="Klingler M."/>
            <person name="Lorenzen M."/>
            <person name="Richards S."/>
            <person name="Roth S."/>
            <person name="Schroder R."/>
            <person name="Tautz D."/>
            <person name="Zdobnov E.M."/>
            <person name="Muzny D."/>
            <person name="Gibbs R.A."/>
            <person name="Weinstock G.M."/>
            <person name="Attaway T."/>
            <person name="Bell S."/>
            <person name="Buhay C.J."/>
            <person name="Chandrabose M.N."/>
            <person name="Chavez D."/>
            <person name="Clerk-Blankenburg K.P."/>
            <person name="Cree A."/>
            <person name="Dao M."/>
            <person name="Davis C."/>
            <person name="Chacko J."/>
            <person name="Dinh H."/>
            <person name="Dugan-Rocha S."/>
            <person name="Fowler G."/>
            <person name="Garner T.T."/>
            <person name="Garnes J."/>
            <person name="Gnirke A."/>
            <person name="Hawes A."/>
            <person name="Hernandez J."/>
            <person name="Hines S."/>
            <person name="Holder M."/>
            <person name="Hume J."/>
            <person name="Jhangiani S.N."/>
            <person name="Joshi V."/>
            <person name="Khan Z.M."/>
            <person name="Jackson L."/>
            <person name="Kovar C."/>
            <person name="Kowis A."/>
            <person name="Lee S."/>
            <person name="Lewis L.R."/>
            <person name="Margolis J."/>
            <person name="Morgan M."/>
            <person name="Nazareth L.V."/>
            <person name="Nguyen N."/>
            <person name="Okwuonu G."/>
            <person name="Parker D."/>
            <person name="Richards S."/>
            <person name="Ruiz S.J."/>
            <person name="Santibanez J."/>
            <person name="Savard J."/>
            <person name="Scherer S.E."/>
            <person name="Schneider B."/>
            <person name="Sodergren E."/>
            <person name="Tautz D."/>
            <person name="Vattahil S."/>
            <person name="Villasana D."/>
            <person name="White C.S."/>
            <person name="Wright R."/>
            <person name="Park Y."/>
            <person name="Beeman R.W."/>
            <person name="Lord J."/>
            <person name="Oppert B."/>
            <person name="Lorenzen M."/>
            <person name="Brown S."/>
            <person name="Wang L."/>
            <person name="Savard J."/>
            <person name="Tautz D."/>
            <person name="Richards S."/>
            <person name="Weinstock G."/>
            <person name="Gibbs R.A."/>
            <person name="Liu Y."/>
            <person name="Worley K."/>
            <person name="Weinstock G."/>
            <person name="Elsik C.G."/>
            <person name="Reese J.T."/>
            <person name="Elhaik E."/>
            <person name="Landan G."/>
            <person name="Graur D."/>
            <person name="Arensburger P."/>
            <person name="Atkinson P."/>
            <person name="Beeman R.W."/>
            <person name="Beidler J."/>
            <person name="Brown S.J."/>
            <person name="Demuth J.P."/>
            <person name="Drury D.W."/>
            <person name="Du Y.Z."/>
            <person name="Fujiwara H."/>
            <person name="Lorenzen M."/>
            <person name="Maselli V."/>
            <person name="Osanai M."/>
            <person name="Park Y."/>
            <person name="Robertson H.M."/>
            <person name="Tu Z."/>
            <person name="Wang J.J."/>
            <person name="Wang S."/>
            <person name="Richards S."/>
            <person name="Song H."/>
            <person name="Zhang L."/>
            <person name="Sodergren E."/>
            <person name="Werner D."/>
            <person name="Stanke M."/>
            <person name="Morgenstern B."/>
            <person name="Solovyev V."/>
            <person name="Kosarev P."/>
            <person name="Brown G."/>
            <person name="Chen H.C."/>
            <person name="Ermolaeva O."/>
            <person name="Hlavina W."/>
            <person name="Kapustin Y."/>
            <person name="Kiryutin B."/>
            <person name="Kitts P."/>
            <person name="Maglott D."/>
            <person name="Pruitt K."/>
            <person name="Sapojnikov V."/>
            <person name="Souvorov A."/>
            <person name="Mackey A.J."/>
            <person name="Waterhouse R.M."/>
            <person name="Wyder S."/>
            <person name="Zdobnov E.M."/>
            <person name="Zdobnov E.M."/>
            <person name="Wyder S."/>
            <person name="Kriventseva E.V."/>
            <person name="Kadowaki T."/>
            <person name="Bork P."/>
            <person name="Aranda M."/>
            <person name="Bao R."/>
            <person name="Beermann A."/>
            <person name="Berns N."/>
            <person name="Bolognesi R."/>
            <person name="Bonneton F."/>
            <person name="Bopp D."/>
            <person name="Brown S.J."/>
            <person name="Bucher G."/>
            <person name="Butts T."/>
            <person name="Chaumot A."/>
            <person name="Denell R.E."/>
            <person name="Ferrier D.E."/>
            <person name="Friedrich M."/>
            <person name="Gordon C.M."/>
            <person name="Jindra M."/>
            <person name="Klingler M."/>
            <person name="Lan Q."/>
            <person name="Lattorff H.M."/>
            <person name="Laudet V."/>
            <person name="von Levetsow C."/>
            <person name="Liu Z."/>
            <person name="Lutz R."/>
            <person name="Lynch J.A."/>
            <person name="da Fonseca R.N."/>
            <person name="Posnien N."/>
            <person name="Reuter R."/>
            <person name="Roth S."/>
            <person name="Savard J."/>
            <person name="Schinko J.B."/>
            <person name="Schmitt C."/>
            <person name="Schoppmeier M."/>
            <person name="Schroder R."/>
            <person name="Shippy T.D."/>
            <person name="Simonnet F."/>
            <person name="Marques-Souza H."/>
            <person name="Tautz D."/>
            <person name="Tomoyasu Y."/>
            <person name="Trauner J."/>
            <person name="Van der Zee M."/>
            <person name="Vervoort M."/>
            <person name="Wittkopp N."/>
            <person name="Wimmer E.A."/>
            <person name="Yang X."/>
            <person name="Jones A.K."/>
            <person name="Sattelle D.B."/>
            <person name="Ebert P.R."/>
            <person name="Nelson D."/>
            <person name="Scott J.G."/>
            <person name="Beeman R.W."/>
            <person name="Muthukrishnan S."/>
            <person name="Kramer K.J."/>
            <person name="Arakane Y."/>
            <person name="Beeman R.W."/>
            <person name="Zhu Q."/>
            <person name="Hogenkamp D."/>
            <person name="Dixit R."/>
            <person name="Oppert B."/>
            <person name="Jiang H."/>
            <person name="Zou Z."/>
            <person name="Marshall J."/>
            <person name="Elpidina E."/>
            <person name="Vinokurov K."/>
            <person name="Oppert C."/>
            <person name="Zou Z."/>
            <person name="Evans J."/>
            <person name="Lu Z."/>
            <person name="Zhao P."/>
            <person name="Sumathipala N."/>
            <person name="Altincicek B."/>
            <person name="Vilcinskas A."/>
            <person name="Williams M."/>
            <person name="Hultmark D."/>
            <person name="Hetru C."/>
            <person name="Jiang H."/>
            <person name="Grimmelikhuijzen C.J."/>
            <person name="Hauser F."/>
            <person name="Cazzamali G."/>
            <person name="Williamson M."/>
            <person name="Park Y."/>
            <person name="Li B."/>
            <person name="Tanaka Y."/>
            <person name="Predel R."/>
            <person name="Neupert S."/>
            <person name="Schachtner J."/>
            <person name="Verleyen P."/>
            <person name="Raible F."/>
            <person name="Bork P."/>
            <person name="Friedrich M."/>
            <person name="Walden K.K."/>
            <person name="Robertson H.M."/>
            <person name="Angeli S."/>
            <person name="Foret S."/>
            <person name="Bucher G."/>
            <person name="Schuetz S."/>
            <person name="Maleszka R."/>
            <person name="Wimmer E.A."/>
            <person name="Beeman R.W."/>
            <person name="Lorenzen M."/>
            <person name="Tomoyasu Y."/>
            <person name="Miller S.C."/>
            <person name="Grossmann D."/>
            <person name="Bucher G."/>
        </authorList>
    </citation>
    <scope>NUCLEOTIDE SEQUENCE [LARGE SCALE GENOMIC DNA]</scope>
    <source>
        <strain evidence="1 2">Georgia GA2</strain>
    </source>
</reference>
<sequence length="315" mass="35704">MSMNIILRDIVSGSVCAFTFENTGEHSLMLRVKSRRYYDNFVDNSFEPVSTKLGTCGADKQSAILQTPKTGLVLIPIRAARRRSNPMIDNNDCYFFTQVYGTNRCGKRLDDRTELHSERAAPKRPETTSKGPPKIVKFQLLITLQSYTLKSLHMFRMVIYGDLVRVINEGLPSEFTPRTTQSINNPNLHSWKKCLKRRLINARLKIKTRYSGSLLNIHQSLVSAKQVWKNGVTEGVNLKLPKDGNVKIGLSNVIFNNWTSSISGMQANKFAAFRRNHVVKMTSAVIKMGCASVEWLSRAINTRLYQAERIKCALE</sequence>
<evidence type="ECO:0000313" key="2">
    <source>
        <dbReference type="Proteomes" id="UP000007266"/>
    </source>
</evidence>
<evidence type="ECO:0000313" key="1">
    <source>
        <dbReference type="EMBL" id="EEZ97842.1"/>
    </source>
</evidence>
<protein>
    <submittedName>
        <fullName evidence="1">Uncharacterized protein</fullName>
    </submittedName>
</protein>
<proteinExistence type="predicted"/>
<dbReference type="HOGENOM" id="CLU_883773_0_0_1"/>
<dbReference type="EMBL" id="KQ971316">
    <property type="protein sequence ID" value="EEZ97842.1"/>
    <property type="molecule type" value="Genomic_DNA"/>
</dbReference>
<accession>D6WC67</accession>